<feature type="region of interest" description="Disordered" evidence="1">
    <location>
        <begin position="307"/>
        <end position="406"/>
    </location>
</feature>
<dbReference type="Proteomes" id="UP000677054">
    <property type="component" value="Unassembled WGS sequence"/>
</dbReference>
<feature type="compositionally biased region" description="Basic and acidic residues" evidence="1">
    <location>
        <begin position="49"/>
        <end position="59"/>
    </location>
</feature>
<evidence type="ECO:0000313" key="3">
    <source>
        <dbReference type="Proteomes" id="UP000677054"/>
    </source>
</evidence>
<proteinExistence type="predicted"/>
<gene>
    <name evidence="2" type="ORF">DSTB1V02_LOCUS7087</name>
</gene>
<evidence type="ECO:0000256" key="1">
    <source>
        <dbReference type="SAM" id="MobiDB-lite"/>
    </source>
</evidence>
<dbReference type="EMBL" id="CAJPEV010001393">
    <property type="protein sequence ID" value="CAG0892405.1"/>
    <property type="molecule type" value="Genomic_DNA"/>
</dbReference>
<feature type="region of interest" description="Disordered" evidence="1">
    <location>
        <begin position="1"/>
        <end position="111"/>
    </location>
</feature>
<feature type="region of interest" description="Disordered" evidence="1">
    <location>
        <begin position="124"/>
        <end position="148"/>
    </location>
</feature>
<feature type="compositionally biased region" description="Polar residues" evidence="1">
    <location>
        <begin position="349"/>
        <end position="359"/>
    </location>
</feature>
<feature type="compositionally biased region" description="Polar residues" evidence="1">
    <location>
        <begin position="124"/>
        <end position="140"/>
    </location>
</feature>
<name>A0A7R8XB12_9CRUS</name>
<keyword evidence="3" id="KW-1185">Reference proteome</keyword>
<feature type="region of interest" description="Disordered" evidence="1">
    <location>
        <begin position="249"/>
        <end position="273"/>
    </location>
</feature>
<sequence length="482" mass="53639">MGARTSIARVPDGDTKHDEVNAKPTESLDSPKNAFPPFQQSPSQSDGEGQGKGEGKGETPEIFEALPLKRTSWNEENTSSTDSHGKSDTESNSGQASAVCFPIDSSESLSEKLPVEEALTLNSAVEGNRTCTPSASQGEANETKKPLEAKVNRLSSFFKMKPKLPTVKKMSISHVDGHEPSLKGKHLPEVMVQKLGRTRHPEGERRESIINLENGNECLISSDPRTPAVVEVGASRTGNALVTYESHCEEQDMNDSVQNAEKMPPSDRDNSSDVVFTELRPLSFSPEKHPQTISKNAALTDQLENLKLHPPENGKLPAENLYPPVNSSSDGAALHSSWKFKNRFRPNLSGRTRNLSSCSESEDESRKISQKPPVFNPPETSLEEPQGTLQSTSNNNEEEEKDAKMDIEKKRGRVSKKKYMGRKKTQYMMMMNKWKVETQQKLENDTEPSRKSLTMRDLINYNPNTTPMPRVFQKSLSQFRQL</sequence>
<dbReference type="EMBL" id="LR900910">
    <property type="protein sequence ID" value="CAD7247253.1"/>
    <property type="molecule type" value="Genomic_DNA"/>
</dbReference>
<feature type="compositionally biased region" description="Basic and acidic residues" evidence="1">
    <location>
        <begin position="11"/>
        <end position="21"/>
    </location>
</feature>
<reference evidence="2" key="1">
    <citation type="submission" date="2020-11" db="EMBL/GenBank/DDBJ databases">
        <authorList>
            <person name="Tran Van P."/>
        </authorList>
    </citation>
    <scope>NUCLEOTIDE SEQUENCE</scope>
</reference>
<evidence type="ECO:0000313" key="2">
    <source>
        <dbReference type="EMBL" id="CAD7247253.1"/>
    </source>
</evidence>
<organism evidence="2">
    <name type="scientific">Darwinula stevensoni</name>
    <dbReference type="NCBI Taxonomy" id="69355"/>
    <lineage>
        <taxon>Eukaryota</taxon>
        <taxon>Metazoa</taxon>
        <taxon>Ecdysozoa</taxon>
        <taxon>Arthropoda</taxon>
        <taxon>Crustacea</taxon>
        <taxon>Oligostraca</taxon>
        <taxon>Ostracoda</taxon>
        <taxon>Podocopa</taxon>
        <taxon>Podocopida</taxon>
        <taxon>Darwinulocopina</taxon>
        <taxon>Darwinuloidea</taxon>
        <taxon>Darwinulidae</taxon>
        <taxon>Darwinula</taxon>
    </lineage>
</organism>
<accession>A0A7R8XB12</accession>
<dbReference type="AlphaFoldDB" id="A0A7R8XB12"/>
<protein>
    <submittedName>
        <fullName evidence="2">Uncharacterized protein</fullName>
    </submittedName>
</protein>